<dbReference type="InterPro" id="IPR032710">
    <property type="entry name" value="NTF2-like_dom_sf"/>
</dbReference>
<dbReference type="Gene3D" id="3.10.450.50">
    <property type="match status" value="1"/>
</dbReference>
<dbReference type="KEGG" id="fpf:DCC35_12005"/>
<dbReference type="EMBL" id="CP028923">
    <property type="protein sequence ID" value="QCK15416.1"/>
    <property type="molecule type" value="Genomic_DNA"/>
</dbReference>
<accession>A0A4D7JTF8</accession>
<evidence type="ECO:0000256" key="1">
    <source>
        <dbReference type="SAM" id="SignalP"/>
    </source>
</evidence>
<dbReference type="SUPFAM" id="SSF54427">
    <property type="entry name" value="NTF2-like"/>
    <property type="match status" value="1"/>
</dbReference>
<dbReference type="RefSeq" id="WP_137091014.1">
    <property type="nucleotide sequence ID" value="NZ_CP028923.1"/>
</dbReference>
<protein>
    <recommendedName>
        <fullName evidence="4">SnoaL-like domain-containing protein</fullName>
    </recommendedName>
</protein>
<evidence type="ECO:0008006" key="4">
    <source>
        <dbReference type="Google" id="ProtNLM"/>
    </source>
</evidence>
<evidence type="ECO:0000313" key="3">
    <source>
        <dbReference type="Proteomes" id="UP000298616"/>
    </source>
</evidence>
<keyword evidence="3" id="KW-1185">Reference proteome</keyword>
<dbReference type="AlphaFoldDB" id="A0A4D7JTF8"/>
<feature type="signal peptide" evidence="1">
    <location>
        <begin position="1"/>
        <end position="21"/>
    </location>
</feature>
<keyword evidence="1" id="KW-0732">Signal</keyword>
<gene>
    <name evidence="2" type="ORF">DCC35_12005</name>
</gene>
<name>A0A4D7JTF8_9BACT</name>
<dbReference type="OrthoDB" id="837671at2"/>
<reference evidence="2 3" key="1">
    <citation type="submission" date="2018-04" db="EMBL/GenBank/DDBJ databases">
        <title>Complete genome uncultured novel isolate.</title>
        <authorList>
            <person name="Merlino G."/>
        </authorList>
    </citation>
    <scope>NUCLEOTIDE SEQUENCE [LARGE SCALE GENOMIC DNA]</scope>
    <source>
        <strain evidence="3">R1DC9</strain>
    </source>
</reference>
<sequence length="167" mass="19918">MKKHLTILLIFIFLFTCQTYAQNNELRKGQKELESAKTFVQAYENADWKTMKSMLTDNSTAYNLGGNESLDRDSHIDFWEEIRMTLNPKIIEKKWLIGEFDEERNGRWIYNWGKNRNTHSNGISVIVPYHLAFLIIENKIHEIHFYYDRLKIVESMNFDLTGPDQEY</sequence>
<evidence type="ECO:0000313" key="2">
    <source>
        <dbReference type="EMBL" id="QCK15416.1"/>
    </source>
</evidence>
<feature type="chain" id="PRO_5020699145" description="SnoaL-like domain-containing protein" evidence="1">
    <location>
        <begin position="22"/>
        <end position="167"/>
    </location>
</feature>
<organism evidence="2 3">
    <name type="scientific">Mangrovivirga cuniculi</name>
    <dbReference type="NCBI Taxonomy" id="2715131"/>
    <lineage>
        <taxon>Bacteria</taxon>
        <taxon>Pseudomonadati</taxon>
        <taxon>Bacteroidota</taxon>
        <taxon>Cytophagia</taxon>
        <taxon>Cytophagales</taxon>
        <taxon>Mangrovivirgaceae</taxon>
        <taxon>Mangrovivirga</taxon>
    </lineage>
</organism>
<dbReference type="Proteomes" id="UP000298616">
    <property type="component" value="Chromosome"/>
</dbReference>
<proteinExistence type="predicted"/>